<dbReference type="OrthoDB" id="4187489at2759"/>
<evidence type="ECO:0000256" key="1">
    <source>
        <dbReference type="SAM" id="Coils"/>
    </source>
</evidence>
<sequence>MDLASLTRPAILSQCVRCSSSLAALENEWAKLSNTYSIPVGWQSINLQRISVSSDKRQIPQTSEMIILRGRIIQEVSCKLCQQKLGVLCMLDDGPNVLWKMTKISFREIITMRTAEPVFTEAALERQRPIPKEPIRRGRTTHSRDAALMPSGLDHSTTLAPTMQQEMHHQGRSIDQISSSVNHLQDTMTDLKHSFNSLRIELNAPTRHMGDSRDGQGHGFDMIATVLKELKSKSEEIEKLKLEIEALKFKNRFMEDRKPGSPENLSVMDGAVPVKSPEMVQAGRKRAWPDAFSSRHIHPIPDSFGEDDGDDDFSIGDLPSHADLLVIRDTEGASQSVSQPHPAPLSPNPRVDPRDHSVLNGRDPNQSPAKRLRLTAGNTSAELPVPEKRRPGRPRKSTSQPTNPQFSEGSNAASEIAMEASSTIVPIQNSASNHTQDATKGATQHRRRSRSRRSMHSQPGGGPDINERDETVTIERALQNGHDRGEKIEKPNNGNSSNVSGKHSHTTETEEEMRKAKIAARETMTRIAMQREEAMEAD</sequence>
<keyword evidence="1" id="KW-0175">Coiled coil</keyword>
<dbReference type="GeneID" id="83199424"/>
<accession>A0A9W9PKX1</accession>
<organism evidence="3 4">
    <name type="scientific">Penicillium chermesinum</name>
    <dbReference type="NCBI Taxonomy" id="63820"/>
    <lineage>
        <taxon>Eukaryota</taxon>
        <taxon>Fungi</taxon>
        <taxon>Dikarya</taxon>
        <taxon>Ascomycota</taxon>
        <taxon>Pezizomycotina</taxon>
        <taxon>Eurotiomycetes</taxon>
        <taxon>Eurotiomycetidae</taxon>
        <taxon>Eurotiales</taxon>
        <taxon>Aspergillaceae</taxon>
        <taxon>Penicillium</taxon>
    </lineage>
</organism>
<dbReference type="Proteomes" id="UP001150941">
    <property type="component" value="Unassembled WGS sequence"/>
</dbReference>
<dbReference type="EMBL" id="JAPQKS010000002">
    <property type="protein sequence ID" value="KAJ5247841.1"/>
    <property type="molecule type" value="Genomic_DNA"/>
</dbReference>
<name>A0A9W9PKX1_9EURO</name>
<feature type="compositionally biased region" description="Basic and acidic residues" evidence="2">
    <location>
        <begin position="481"/>
        <end position="490"/>
    </location>
</feature>
<keyword evidence="4" id="KW-1185">Reference proteome</keyword>
<feature type="region of interest" description="Disordered" evidence="2">
    <location>
        <begin position="332"/>
        <end position="412"/>
    </location>
</feature>
<feature type="region of interest" description="Disordered" evidence="2">
    <location>
        <begin position="298"/>
        <end position="317"/>
    </location>
</feature>
<feature type="region of interest" description="Disordered" evidence="2">
    <location>
        <begin position="427"/>
        <end position="520"/>
    </location>
</feature>
<dbReference type="RefSeq" id="XP_058335262.1">
    <property type="nucleotide sequence ID" value="XM_058472121.1"/>
</dbReference>
<feature type="compositionally biased region" description="Polar residues" evidence="2">
    <location>
        <begin position="427"/>
        <end position="442"/>
    </location>
</feature>
<comment type="caution">
    <text evidence="3">The sequence shown here is derived from an EMBL/GenBank/DDBJ whole genome shotgun (WGS) entry which is preliminary data.</text>
</comment>
<proteinExistence type="predicted"/>
<dbReference type="AlphaFoldDB" id="A0A9W9PKX1"/>
<feature type="compositionally biased region" description="Acidic residues" evidence="2">
    <location>
        <begin position="304"/>
        <end position="314"/>
    </location>
</feature>
<feature type="coiled-coil region" evidence="1">
    <location>
        <begin position="223"/>
        <end position="257"/>
    </location>
</feature>
<gene>
    <name evidence="3" type="ORF">N7468_002824</name>
</gene>
<evidence type="ECO:0000256" key="2">
    <source>
        <dbReference type="SAM" id="MobiDB-lite"/>
    </source>
</evidence>
<feature type="compositionally biased region" description="Basic residues" evidence="2">
    <location>
        <begin position="443"/>
        <end position="455"/>
    </location>
</feature>
<feature type="compositionally biased region" description="Polar residues" evidence="2">
    <location>
        <begin position="397"/>
        <end position="412"/>
    </location>
</feature>
<evidence type="ECO:0008006" key="5">
    <source>
        <dbReference type="Google" id="ProtNLM"/>
    </source>
</evidence>
<feature type="compositionally biased region" description="Polar residues" evidence="2">
    <location>
        <begin position="492"/>
        <end position="501"/>
    </location>
</feature>
<protein>
    <recommendedName>
        <fullName evidence="5">Yippee domain-containing protein</fullName>
    </recommendedName>
</protein>
<evidence type="ECO:0000313" key="4">
    <source>
        <dbReference type="Proteomes" id="UP001150941"/>
    </source>
</evidence>
<reference evidence="3" key="1">
    <citation type="submission" date="2022-11" db="EMBL/GenBank/DDBJ databases">
        <authorList>
            <person name="Petersen C."/>
        </authorList>
    </citation>
    <scope>NUCLEOTIDE SEQUENCE</scope>
    <source>
        <strain evidence="3">IBT 19713</strain>
    </source>
</reference>
<reference evidence="3" key="2">
    <citation type="journal article" date="2023" name="IMA Fungus">
        <title>Comparative genomic study of the Penicillium genus elucidates a diverse pangenome and 15 lateral gene transfer events.</title>
        <authorList>
            <person name="Petersen C."/>
            <person name="Sorensen T."/>
            <person name="Nielsen M.R."/>
            <person name="Sondergaard T.E."/>
            <person name="Sorensen J.L."/>
            <person name="Fitzpatrick D.A."/>
            <person name="Frisvad J.C."/>
            <person name="Nielsen K.L."/>
        </authorList>
    </citation>
    <scope>NUCLEOTIDE SEQUENCE</scope>
    <source>
        <strain evidence="3">IBT 19713</strain>
    </source>
</reference>
<evidence type="ECO:0000313" key="3">
    <source>
        <dbReference type="EMBL" id="KAJ5247841.1"/>
    </source>
</evidence>
<feature type="compositionally biased region" description="Basic and acidic residues" evidence="2">
    <location>
        <begin position="505"/>
        <end position="520"/>
    </location>
</feature>